<accession>A0ABD5RY38</accession>
<dbReference type="AlphaFoldDB" id="A0ABD5RY38"/>
<name>A0ABD5RY38_9EURY</name>
<reference evidence="1 2" key="1">
    <citation type="journal article" date="2019" name="Int. J. Syst. Evol. Microbiol.">
        <title>The Global Catalogue of Microorganisms (GCM) 10K type strain sequencing project: providing services to taxonomists for standard genome sequencing and annotation.</title>
        <authorList>
            <consortium name="The Broad Institute Genomics Platform"/>
            <consortium name="The Broad Institute Genome Sequencing Center for Infectious Disease"/>
            <person name="Wu L."/>
            <person name="Ma J."/>
        </authorList>
    </citation>
    <scope>NUCLEOTIDE SEQUENCE [LARGE SCALE GENOMIC DNA]</scope>
    <source>
        <strain evidence="1 2">NBRC 111368</strain>
    </source>
</reference>
<comment type="caution">
    <text evidence="1">The sequence shown here is derived from an EMBL/GenBank/DDBJ whole genome shotgun (WGS) entry which is preliminary data.</text>
</comment>
<gene>
    <name evidence="1" type="ORF">ACFQE1_07315</name>
</gene>
<dbReference type="Proteomes" id="UP001596328">
    <property type="component" value="Unassembled WGS sequence"/>
</dbReference>
<proteinExistence type="predicted"/>
<keyword evidence="2" id="KW-1185">Reference proteome</keyword>
<protein>
    <submittedName>
        <fullName evidence="1">Uncharacterized protein</fullName>
    </submittedName>
</protein>
<evidence type="ECO:0000313" key="1">
    <source>
        <dbReference type="EMBL" id="MFC6724186.1"/>
    </source>
</evidence>
<sequence length="66" mass="7579">MTQNTHIHAGDDWPDSTLEFSFNPRDPALEGRFAPNEVVIHERGHDIGSRWISGKRDSFVSIDEMR</sequence>
<organism evidence="1 2">
    <name type="scientific">Halobium palmae</name>
    <dbReference type="NCBI Taxonomy" id="1776492"/>
    <lineage>
        <taxon>Archaea</taxon>
        <taxon>Methanobacteriati</taxon>
        <taxon>Methanobacteriota</taxon>
        <taxon>Stenosarchaea group</taxon>
        <taxon>Halobacteria</taxon>
        <taxon>Halobacteriales</taxon>
        <taxon>Haloferacaceae</taxon>
        <taxon>Halobium</taxon>
    </lineage>
</organism>
<dbReference type="EMBL" id="JBHSWU010000118">
    <property type="protein sequence ID" value="MFC6724186.1"/>
    <property type="molecule type" value="Genomic_DNA"/>
</dbReference>
<evidence type="ECO:0000313" key="2">
    <source>
        <dbReference type="Proteomes" id="UP001596328"/>
    </source>
</evidence>